<dbReference type="RefSeq" id="WP_087013948.1">
    <property type="nucleotide sequence ID" value="NZ_FUUY01000009.1"/>
</dbReference>
<feature type="chain" id="PRO_5012548875" evidence="1">
    <location>
        <begin position="40"/>
        <end position="384"/>
    </location>
</feature>
<dbReference type="InterPro" id="IPR018392">
    <property type="entry name" value="LysM"/>
</dbReference>
<evidence type="ECO:0000259" key="2">
    <source>
        <dbReference type="PROSITE" id="PS51782"/>
    </source>
</evidence>
<dbReference type="PANTHER" id="PTHR34700">
    <property type="entry name" value="POTASSIUM BINDING PROTEIN KBP"/>
    <property type="match status" value="1"/>
</dbReference>
<dbReference type="Proteomes" id="UP000196240">
    <property type="component" value="Unassembled WGS sequence"/>
</dbReference>
<dbReference type="Pfam" id="PF01476">
    <property type="entry name" value="LysM"/>
    <property type="match status" value="1"/>
</dbReference>
<feature type="domain" description="LysM" evidence="2">
    <location>
        <begin position="56"/>
        <end position="104"/>
    </location>
</feature>
<proteinExistence type="predicted"/>
<reference evidence="3 4" key="1">
    <citation type="submission" date="2017-02" db="EMBL/GenBank/DDBJ databases">
        <authorList>
            <person name="Peterson S.W."/>
        </authorList>
    </citation>
    <scope>NUCLEOTIDE SEQUENCE [LARGE SCALE GENOMIC DNA]</scope>
    <source>
        <strain evidence="3">C6</strain>
    </source>
</reference>
<dbReference type="InterPro" id="IPR036779">
    <property type="entry name" value="LysM_dom_sf"/>
</dbReference>
<feature type="signal peptide" evidence="1">
    <location>
        <begin position="1"/>
        <end position="39"/>
    </location>
</feature>
<organism evidence="3 4">
    <name type="scientific">Acinetobacter johnsonii</name>
    <dbReference type="NCBI Taxonomy" id="40214"/>
    <lineage>
        <taxon>Bacteria</taxon>
        <taxon>Pseudomonadati</taxon>
        <taxon>Pseudomonadota</taxon>
        <taxon>Gammaproteobacteria</taxon>
        <taxon>Moraxellales</taxon>
        <taxon>Moraxellaceae</taxon>
        <taxon>Acinetobacter</taxon>
    </lineage>
</organism>
<dbReference type="SUPFAM" id="SSF54106">
    <property type="entry name" value="LysM domain"/>
    <property type="match status" value="1"/>
</dbReference>
<dbReference type="CDD" id="cd00118">
    <property type="entry name" value="LysM"/>
    <property type="match status" value="1"/>
</dbReference>
<dbReference type="AlphaFoldDB" id="A0A1R7QFL2"/>
<sequence precursor="true">MKKVFMGMPSFSALGFKQHMLALAVCVSVGAGVISTAQAAPTRNYNPPALKANAPNVYVVKKGDTLWDISKRFLNNPVRWPEIWASNRHVKNPHWIFPGDRLLMCTHEGRPIIGKDEGDGCEGIIRRYTGGTKLQPQARVESLNNAIPVIPLEYIKNWLEHSTILSEESLEGTPYIVGAADQRVIAGKGQTVYARGQGIEVGQRYAIYREGEPYIVTDAEGKKQNLGLELTQVGSAIAIRGENDMSTLEITDSYNSEVRRGYRVLPEYDAMLPTLFYPTHAQDVTEGGQVIRVQGSIGLAAKHSVVTIDRGTVDGVQSGYVFSVSQKGQEIRDPKTNEKLTLPTERIGNIMVFKTFDRVSYAYVLDSELPMNLGAKLSPSVVDE</sequence>
<evidence type="ECO:0000313" key="3">
    <source>
        <dbReference type="EMBL" id="SJX23063.1"/>
    </source>
</evidence>
<dbReference type="InterPro" id="IPR052196">
    <property type="entry name" value="Bact_Kbp"/>
</dbReference>
<keyword evidence="1" id="KW-0732">Signal</keyword>
<evidence type="ECO:0000313" key="4">
    <source>
        <dbReference type="Proteomes" id="UP000196240"/>
    </source>
</evidence>
<dbReference type="Gene3D" id="3.10.350.10">
    <property type="entry name" value="LysM domain"/>
    <property type="match status" value="1"/>
</dbReference>
<dbReference type="PROSITE" id="PS51782">
    <property type="entry name" value="LYSM"/>
    <property type="match status" value="1"/>
</dbReference>
<dbReference type="EMBL" id="FUUY01000009">
    <property type="protein sequence ID" value="SJX23063.1"/>
    <property type="molecule type" value="Genomic_DNA"/>
</dbReference>
<evidence type="ECO:0000256" key="1">
    <source>
        <dbReference type="SAM" id="SignalP"/>
    </source>
</evidence>
<accession>A0A1R7QFL2</accession>
<name>A0A1R7QFL2_ACIJO</name>
<dbReference type="PANTHER" id="PTHR34700:SF4">
    <property type="entry name" value="PHAGE-LIKE ELEMENT PBSX PROTEIN XKDP"/>
    <property type="match status" value="1"/>
</dbReference>
<gene>
    <name evidence="3" type="ORF">ACNJC6_02719</name>
</gene>
<protein>
    <submittedName>
        <fullName evidence="3">LysM domain/BON superfamily protein</fullName>
    </submittedName>
</protein>